<dbReference type="AlphaFoldDB" id="A0A173LGG2"/>
<sequence>MPAGEFPAYEALRAVAGSRVASVVLCDNPSPMTMEGTNSVVLRAPGAAQSVVVDPGPEDAGHAKALAEAAGEVALVLITHRHGDHTDGIDEFVRLTGAPVRALRSEHCRSAEPLVDGEDVEVAGLQIGVVATPGHTADSISLDVALAGGETDCVVLGDTILGRDSTVLDSTDGSLPEYLDSLRELQRFAGRPGVPGHGPDVADVSAAAAALEAHRNSRLEQVRDAIARLGADAGAAEITRDIYTEVTDQVLLAAAEQSTRVAMDYIAERG</sequence>
<dbReference type="Proteomes" id="UP000186104">
    <property type="component" value="Chromosome"/>
</dbReference>
<protein>
    <submittedName>
        <fullName evidence="2">Beta-lactamase-like protein 2</fullName>
    </submittedName>
</protein>
<dbReference type="InterPro" id="IPR001279">
    <property type="entry name" value="Metallo-B-lactamas"/>
</dbReference>
<dbReference type="Gene3D" id="3.60.15.10">
    <property type="entry name" value="Ribonuclease Z/Hydroxyacylglutathione hydrolase-like"/>
    <property type="match status" value="1"/>
</dbReference>
<evidence type="ECO:0000259" key="1">
    <source>
        <dbReference type="SMART" id="SM00849"/>
    </source>
</evidence>
<dbReference type="Pfam" id="PF00753">
    <property type="entry name" value="Lactamase_B"/>
    <property type="match status" value="1"/>
</dbReference>
<reference evidence="2 3" key="1">
    <citation type="submission" date="2016-06" db="EMBL/GenBank/DDBJ databases">
        <title>Complete genome sequence of a saline-alkali tolerant type strain Dietzia timorensis ID05-A0528T.</title>
        <authorList>
            <person name="Wu X."/>
        </authorList>
    </citation>
    <scope>NUCLEOTIDE SEQUENCE [LARGE SCALE GENOMIC DNA]</scope>
    <source>
        <strain evidence="2 3">ID05-A0528</strain>
    </source>
</reference>
<dbReference type="InterPro" id="IPR050662">
    <property type="entry name" value="Sec-metab_biosynth-thioest"/>
</dbReference>
<keyword evidence="3" id="KW-1185">Reference proteome</keyword>
<dbReference type="RefSeq" id="WP_067477833.1">
    <property type="nucleotide sequence ID" value="NZ_CP015961.1"/>
</dbReference>
<gene>
    <name evidence="2" type="ORF">BJL86_0522</name>
</gene>
<evidence type="ECO:0000313" key="2">
    <source>
        <dbReference type="EMBL" id="ANI91325.1"/>
    </source>
</evidence>
<evidence type="ECO:0000313" key="3">
    <source>
        <dbReference type="Proteomes" id="UP000186104"/>
    </source>
</evidence>
<dbReference type="KEGG" id="dtm:BJL86_0522"/>
<dbReference type="PANTHER" id="PTHR23131">
    <property type="entry name" value="ENDORIBONUCLEASE LACTB2"/>
    <property type="match status" value="1"/>
</dbReference>
<dbReference type="STRING" id="499555.BJL86_0522"/>
<dbReference type="CDD" id="cd16278">
    <property type="entry name" value="metallo-hydrolase-like_MBL-fold"/>
    <property type="match status" value="1"/>
</dbReference>
<dbReference type="PANTHER" id="PTHR23131:SF0">
    <property type="entry name" value="ENDORIBONUCLEASE LACTB2"/>
    <property type="match status" value="1"/>
</dbReference>
<name>A0A173LGG2_9ACTN</name>
<dbReference type="EMBL" id="CP015961">
    <property type="protein sequence ID" value="ANI91325.1"/>
    <property type="molecule type" value="Genomic_DNA"/>
</dbReference>
<dbReference type="InterPro" id="IPR036866">
    <property type="entry name" value="RibonucZ/Hydroxyglut_hydro"/>
</dbReference>
<organism evidence="2 3">
    <name type="scientific">Dietzia timorensis</name>
    <dbReference type="NCBI Taxonomy" id="499555"/>
    <lineage>
        <taxon>Bacteria</taxon>
        <taxon>Bacillati</taxon>
        <taxon>Actinomycetota</taxon>
        <taxon>Actinomycetes</taxon>
        <taxon>Mycobacteriales</taxon>
        <taxon>Dietziaceae</taxon>
        <taxon>Dietzia</taxon>
    </lineage>
</organism>
<accession>A0A173LGG2</accession>
<dbReference type="SMART" id="SM00849">
    <property type="entry name" value="Lactamase_B"/>
    <property type="match status" value="1"/>
</dbReference>
<feature type="domain" description="Metallo-beta-lactamase" evidence="1">
    <location>
        <begin position="36"/>
        <end position="197"/>
    </location>
</feature>
<dbReference type="SUPFAM" id="SSF56281">
    <property type="entry name" value="Metallo-hydrolase/oxidoreductase"/>
    <property type="match status" value="1"/>
</dbReference>
<dbReference type="OrthoDB" id="9788263at2"/>
<proteinExistence type="predicted"/>